<dbReference type="PANTHER" id="PTHR35400">
    <property type="entry name" value="SLR1083 PROTEIN"/>
    <property type="match status" value="1"/>
</dbReference>
<dbReference type="PANTHER" id="PTHR35400:SF3">
    <property type="entry name" value="SLL1072 PROTEIN"/>
    <property type="match status" value="1"/>
</dbReference>
<gene>
    <name evidence="2" type="ORF">HFV08_15095</name>
</gene>
<evidence type="ECO:0000259" key="1">
    <source>
        <dbReference type="Pfam" id="PF05685"/>
    </source>
</evidence>
<proteinExistence type="predicted"/>
<dbReference type="InterPro" id="IPR008538">
    <property type="entry name" value="Uma2"/>
</dbReference>
<evidence type="ECO:0000313" key="2">
    <source>
        <dbReference type="EMBL" id="NKI42536.1"/>
    </source>
</evidence>
<dbReference type="InterPro" id="IPR012296">
    <property type="entry name" value="Nuclease_put_TT1808"/>
</dbReference>
<dbReference type="InterPro" id="IPR011335">
    <property type="entry name" value="Restrct_endonuc-II-like"/>
</dbReference>
<comment type="caution">
    <text evidence="2">The sequence shown here is derived from an EMBL/GenBank/DDBJ whole genome shotgun (WGS) entry which is preliminary data.</text>
</comment>
<sequence length="202" mass="22182">MSLMLERPTTDGTAPSGFEALCAALDELDVPDGFKAEVIRGNIVMSPWSKGFYARVMDLVCDRLRDHLPVRHVISAMPFLYVFPSVERAFGPDIHVADARSRETTGTRLDGEALSLVAELSSPSTREDDLTDKVESYGRAGVPVYLLLDMQEQSAIVHWTPTAKGYASHLAVPFGEKLWIPAPFDCALDTSGFEPPVEDKRG</sequence>
<dbReference type="Pfam" id="PF05685">
    <property type="entry name" value="Uma2"/>
    <property type="match status" value="1"/>
</dbReference>
<feature type="domain" description="Putative restriction endonuclease" evidence="1">
    <location>
        <begin position="26"/>
        <end position="182"/>
    </location>
</feature>
<protein>
    <submittedName>
        <fullName evidence="2">Uma2 family endonuclease</fullName>
    </submittedName>
</protein>
<dbReference type="CDD" id="cd06260">
    <property type="entry name" value="DUF820-like"/>
    <property type="match status" value="1"/>
</dbReference>
<keyword evidence="3" id="KW-1185">Reference proteome</keyword>
<organism evidence="2 3">
    <name type="scientific">Streptomyces physcomitrii</name>
    <dbReference type="NCBI Taxonomy" id="2724184"/>
    <lineage>
        <taxon>Bacteria</taxon>
        <taxon>Bacillati</taxon>
        <taxon>Actinomycetota</taxon>
        <taxon>Actinomycetes</taxon>
        <taxon>Kitasatosporales</taxon>
        <taxon>Streptomycetaceae</taxon>
        <taxon>Streptomyces</taxon>
    </lineage>
</organism>
<name>A0ABX1H2E2_9ACTN</name>
<dbReference type="GO" id="GO:0004519">
    <property type="term" value="F:endonuclease activity"/>
    <property type="evidence" value="ECO:0007669"/>
    <property type="project" value="UniProtKB-KW"/>
</dbReference>
<dbReference type="Proteomes" id="UP000772196">
    <property type="component" value="Unassembled WGS sequence"/>
</dbReference>
<keyword evidence="2" id="KW-0540">Nuclease</keyword>
<dbReference type="SUPFAM" id="SSF52980">
    <property type="entry name" value="Restriction endonuclease-like"/>
    <property type="match status" value="1"/>
</dbReference>
<evidence type="ECO:0000313" key="3">
    <source>
        <dbReference type="Proteomes" id="UP000772196"/>
    </source>
</evidence>
<reference evidence="2 3" key="1">
    <citation type="submission" date="2020-04" db="EMBL/GenBank/DDBJ databases">
        <title>Phylogenetic Diversity and Antibacterial Activity against Ralstonia solanacearum of Endophytic Actinomycete Isolated from Moss.</title>
        <authorList>
            <person name="Zhuang X."/>
        </authorList>
    </citation>
    <scope>NUCLEOTIDE SEQUENCE [LARGE SCALE GENOMIC DNA]</scope>
    <source>
        <strain evidence="2 3">LD120</strain>
    </source>
</reference>
<dbReference type="RefSeq" id="WP_168539720.1">
    <property type="nucleotide sequence ID" value="NZ_JAAWWP010000008.1"/>
</dbReference>
<dbReference type="EMBL" id="JAAWWP010000008">
    <property type="protein sequence ID" value="NKI42536.1"/>
    <property type="molecule type" value="Genomic_DNA"/>
</dbReference>
<keyword evidence="2" id="KW-0378">Hydrolase</keyword>
<accession>A0ABX1H2E2</accession>
<keyword evidence="2" id="KW-0255">Endonuclease</keyword>
<dbReference type="Gene3D" id="3.90.1570.10">
    <property type="entry name" value="tt1808, chain A"/>
    <property type="match status" value="1"/>
</dbReference>